<evidence type="ECO:0000259" key="1">
    <source>
        <dbReference type="Pfam" id="PF13276"/>
    </source>
</evidence>
<reference evidence="2" key="1">
    <citation type="submission" date="2021-04" db="EMBL/GenBank/DDBJ databases">
        <title>Genomic features of Candidatus Phytoplasma meliae isolate ChTYXIII (1SrXIII-G).</title>
        <authorList>
            <person name="Fernandez F.D."/>
            <person name="Conci L.R."/>
        </authorList>
    </citation>
    <scope>NUCLEOTIDE SEQUENCE [LARGE SCALE GENOMIC DNA]</scope>
    <source>
        <strain evidence="2">ChTYXIII-Mo</strain>
    </source>
</reference>
<feature type="domain" description="HTH-like" evidence="1">
    <location>
        <begin position="68"/>
        <end position="126"/>
    </location>
</feature>
<comment type="caution">
    <text evidence="2">The sequence shown here is derived from an EMBL/GenBank/DDBJ whole genome shotgun (WGS) entry which is preliminary data.</text>
</comment>
<dbReference type="RefSeq" id="WP_203552111.1">
    <property type="nucleotide sequence ID" value="NZ_JACAOD020000004.1"/>
</dbReference>
<evidence type="ECO:0000313" key="3">
    <source>
        <dbReference type="Proteomes" id="UP001195571"/>
    </source>
</evidence>
<accession>A0ABS5CY00</accession>
<dbReference type="InterPro" id="IPR025948">
    <property type="entry name" value="HTH-like_dom"/>
</dbReference>
<dbReference type="InterPro" id="IPR050900">
    <property type="entry name" value="Transposase_IS3/IS150/IS904"/>
</dbReference>
<evidence type="ECO:0000313" key="2">
    <source>
        <dbReference type="EMBL" id="MBP5835845.1"/>
    </source>
</evidence>
<protein>
    <submittedName>
        <fullName evidence="2">Transposase</fullName>
    </submittedName>
</protein>
<dbReference type="Proteomes" id="UP001195571">
    <property type="component" value="Unassembled WGS sequence"/>
</dbReference>
<organism evidence="2 3">
    <name type="scientific">Candidatus Phytoplasma meliae</name>
    <dbReference type="NCBI Taxonomy" id="1848402"/>
    <lineage>
        <taxon>Bacteria</taxon>
        <taxon>Bacillati</taxon>
        <taxon>Mycoplasmatota</taxon>
        <taxon>Mollicutes</taxon>
        <taxon>Acholeplasmatales</taxon>
        <taxon>Acholeplasmataceae</taxon>
        <taxon>Candidatus Phytoplasma</taxon>
        <taxon>16SrXIII (Mexican periwinkle virescence group)</taxon>
    </lineage>
</organism>
<dbReference type="Pfam" id="PF13276">
    <property type="entry name" value="HTH_21"/>
    <property type="match status" value="1"/>
</dbReference>
<dbReference type="PANTHER" id="PTHR46889:SF4">
    <property type="entry name" value="TRANSPOSASE INSO FOR INSERTION SEQUENCE ELEMENT IS911B-RELATED"/>
    <property type="match status" value="1"/>
</dbReference>
<sequence length="162" mass="19709">MHKLKQKMKLLQKMLSQIHNINKELVFKLVKQFEKDLSLTTILKTIQIKRSTYYYWLKTKEKLKLKQEKQLLEQKRIASLCKMHEYFLGHRKITDLYLKTFNETITKKKVYLIMKEKGICCRLRIKKNKHHYHSLKDNLNITPNLIQQDFKTTQPLQKLFTD</sequence>
<dbReference type="EMBL" id="JACAOD020000004">
    <property type="protein sequence ID" value="MBP5835845.1"/>
    <property type="molecule type" value="Genomic_DNA"/>
</dbReference>
<keyword evidence="3" id="KW-1185">Reference proteome</keyword>
<name>A0ABS5CY00_9MOLU</name>
<dbReference type="PANTHER" id="PTHR46889">
    <property type="entry name" value="TRANSPOSASE INSF FOR INSERTION SEQUENCE IS3B-RELATED"/>
    <property type="match status" value="1"/>
</dbReference>
<feature type="non-terminal residue" evidence="2">
    <location>
        <position position="162"/>
    </location>
</feature>
<gene>
    <name evidence="2" type="ORF">CHTY_001210</name>
</gene>
<proteinExistence type="predicted"/>